<evidence type="ECO:0000259" key="15">
    <source>
        <dbReference type="Pfam" id="PF00593"/>
    </source>
</evidence>
<dbReference type="OrthoDB" id="9764669at2"/>
<evidence type="ECO:0000256" key="4">
    <source>
        <dbReference type="ARBA" id="ARBA00022452"/>
    </source>
</evidence>
<organism evidence="17 18">
    <name type="scientific">Shewanella sediminis (strain HAW-EB3)</name>
    <dbReference type="NCBI Taxonomy" id="425104"/>
    <lineage>
        <taxon>Bacteria</taxon>
        <taxon>Pseudomonadati</taxon>
        <taxon>Pseudomonadota</taxon>
        <taxon>Gammaproteobacteria</taxon>
        <taxon>Alteromonadales</taxon>
        <taxon>Shewanellaceae</taxon>
        <taxon>Shewanella</taxon>
    </lineage>
</organism>
<dbReference type="InterPro" id="IPR012910">
    <property type="entry name" value="Plug_dom"/>
</dbReference>
<dbReference type="InterPro" id="IPR011276">
    <property type="entry name" value="TonB_haem/Hb_rcpt"/>
</dbReference>
<feature type="chain" id="PRO_5002721596" evidence="14">
    <location>
        <begin position="22"/>
        <end position="739"/>
    </location>
</feature>
<evidence type="ECO:0000259" key="16">
    <source>
        <dbReference type="Pfam" id="PF07715"/>
    </source>
</evidence>
<dbReference type="InterPro" id="IPR036942">
    <property type="entry name" value="Beta-barrel_TonB_sf"/>
</dbReference>
<dbReference type="Pfam" id="PF00593">
    <property type="entry name" value="TonB_dep_Rec_b-barrel"/>
    <property type="match status" value="1"/>
</dbReference>
<evidence type="ECO:0000256" key="13">
    <source>
        <dbReference type="RuleBase" id="RU003357"/>
    </source>
</evidence>
<dbReference type="GO" id="GO:0009279">
    <property type="term" value="C:cell outer membrane"/>
    <property type="evidence" value="ECO:0007669"/>
    <property type="project" value="UniProtKB-SubCell"/>
</dbReference>
<gene>
    <name evidence="17" type="ordered locus">Ssed_3638</name>
</gene>
<evidence type="ECO:0000256" key="12">
    <source>
        <dbReference type="PROSITE-ProRule" id="PRU10144"/>
    </source>
</evidence>
<evidence type="ECO:0000256" key="6">
    <source>
        <dbReference type="ARBA" id="ARBA00022729"/>
    </source>
</evidence>
<protein>
    <submittedName>
        <fullName evidence="17">TonB-dependent receptor, putative</fullName>
    </submittedName>
</protein>
<dbReference type="KEGG" id="sse:Ssed_3638"/>
<dbReference type="STRING" id="425104.Ssed_3638"/>
<dbReference type="GO" id="GO:0044718">
    <property type="term" value="P:siderophore transmembrane transport"/>
    <property type="evidence" value="ECO:0007669"/>
    <property type="project" value="TreeGrafter"/>
</dbReference>
<keyword evidence="4 11" id="KW-1134">Transmembrane beta strand</keyword>
<evidence type="ECO:0000256" key="14">
    <source>
        <dbReference type="SAM" id="SignalP"/>
    </source>
</evidence>
<dbReference type="PANTHER" id="PTHR30069:SF29">
    <property type="entry name" value="HEMOGLOBIN AND HEMOGLOBIN-HAPTOGLOBIN-BINDING PROTEIN 1-RELATED"/>
    <property type="match status" value="1"/>
</dbReference>
<keyword evidence="9 17" id="KW-0675">Receptor</keyword>
<proteinExistence type="inferred from homology"/>
<dbReference type="InterPro" id="IPR037066">
    <property type="entry name" value="Plug_dom_sf"/>
</dbReference>
<dbReference type="InterPro" id="IPR010949">
    <property type="entry name" value="TonB_Hb/transfer/lactofer_rcpt"/>
</dbReference>
<keyword evidence="10 11" id="KW-0998">Cell outer membrane</keyword>
<evidence type="ECO:0000256" key="1">
    <source>
        <dbReference type="ARBA" id="ARBA00004571"/>
    </source>
</evidence>
<dbReference type="SUPFAM" id="SSF56935">
    <property type="entry name" value="Porins"/>
    <property type="match status" value="1"/>
</dbReference>
<evidence type="ECO:0000313" key="17">
    <source>
        <dbReference type="EMBL" id="ABV38242.1"/>
    </source>
</evidence>
<dbReference type="Pfam" id="PF07715">
    <property type="entry name" value="Plug"/>
    <property type="match status" value="1"/>
</dbReference>
<comment type="subcellular location">
    <subcellularLocation>
        <location evidence="1 11">Cell outer membrane</location>
        <topology evidence="1 11">Multi-pass membrane protein</topology>
    </subcellularLocation>
</comment>
<dbReference type="HOGENOM" id="CLU_008287_19_0_6"/>
<dbReference type="PROSITE" id="PS52016">
    <property type="entry name" value="TONB_DEPENDENT_REC_3"/>
    <property type="match status" value="1"/>
</dbReference>
<feature type="short sequence motif" description="TonB C-terminal box" evidence="12">
    <location>
        <begin position="722"/>
        <end position="739"/>
    </location>
</feature>
<keyword evidence="5 11" id="KW-0812">Transmembrane</keyword>
<dbReference type="Gene3D" id="2.170.130.10">
    <property type="entry name" value="TonB-dependent receptor, plug domain"/>
    <property type="match status" value="1"/>
</dbReference>
<dbReference type="RefSeq" id="WP_012143972.1">
    <property type="nucleotide sequence ID" value="NC_009831.1"/>
</dbReference>
<dbReference type="Proteomes" id="UP000002015">
    <property type="component" value="Chromosome"/>
</dbReference>
<evidence type="ECO:0000256" key="11">
    <source>
        <dbReference type="PROSITE-ProRule" id="PRU01360"/>
    </source>
</evidence>
<dbReference type="GO" id="GO:0015344">
    <property type="term" value="F:siderophore uptake transmembrane transporter activity"/>
    <property type="evidence" value="ECO:0007669"/>
    <property type="project" value="TreeGrafter"/>
</dbReference>
<evidence type="ECO:0000256" key="2">
    <source>
        <dbReference type="ARBA" id="ARBA00008143"/>
    </source>
</evidence>
<evidence type="ECO:0000256" key="9">
    <source>
        <dbReference type="ARBA" id="ARBA00023170"/>
    </source>
</evidence>
<evidence type="ECO:0000256" key="8">
    <source>
        <dbReference type="ARBA" id="ARBA00023136"/>
    </source>
</evidence>
<feature type="domain" description="TonB-dependent receptor plug" evidence="16">
    <location>
        <begin position="53"/>
        <end position="164"/>
    </location>
</feature>
<name>A8FZG9_SHESH</name>
<evidence type="ECO:0000256" key="3">
    <source>
        <dbReference type="ARBA" id="ARBA00022448"/>
    </source>
</evidence>
<dbReference type="EMBL" id="CP000821">
    <property type="protein sequence ID" value="ABV38242.1"/>
    <property type="molecule type" value="Genomic_DNA"/>
</dbReference>
<comment type="similarity">
    <text evidence="2">Belongs to the TonB-dependent receptor family. Hemoglobin/haptoglobin binding protein subfamily.</text>
</comment>
<dbReference type="PROSITE" id="PS01156">
    <property type="entry name" value="TONB_DEPENDENT_REC_2"/>
    <property type="match status" value="1"/>
</dbReference>
<sequence precursor="true">MNKLQVSVLALAVTAALHAQAEEISSVSKSEQGSPPEKTEVIVISGSRMEQEIQQVAGSILVIDEAAIEKSMSNDFGSLFRNESAVGVKGGAGKPTTVTIRGIGGNRVMMVKDGVRVNNQYASPLGPGAEGTGRGLTEVQSLKQVEVVKAAASTMYGSDALGGVVVMRTKDASDYLMGDETYLSVNGGYSGINNEYSAGFTAANSVGNFENLLTYQRREGEETQNYQQDLPDSDLVQDSILLKSKYHFNDHTSLQLSVDYLEQKLERWEPMFDDSSALTEQIDTRRDTQVLNGALQLRSDKPSALHDNLTVVMYYGATKQNEDRDYYSFDGNKQSTNDRNREYIFEDERLGINSTFNKYIGEESYGHNITYGMDLELSSMLRHRTYAEQDSGEWLVSHPFTFADTDSQRIGVFAQDDIKLLDGKLNLIAGIRFDNFENTPDKSTLTSEQDPANFDAMSESFWSPKLGLIYHITDDVSVYGQYTYGYKMPTPDQKWGELVINEPGMPMEVLLKPNYDLESEQSNTFEAGVRGSHNDTSYELTLFYSQVKDYIDWQFLGMEMFPQMNLQYGYFNREEVKLYGFEAQVNQWIGDSLELWGNLSYTHGEDENGDYLNSVSPMRGTLGANYYTELAGMEADVATVVRFADQMDRTTDLDIFPGMDTFNSVYNTPGYAVVDLTFGLRLNDSWKLRTGVYNLFDKEYIDYADVAGQSKYLLNSLGTPDTNFTQPGRYFNVSVNYQF</sequence>
<dbReference type="AlphaFoldDB" id="A8FZG9"/>
<accession>A8FZG9</accession>
<feature type="signal peptide" evidence="14">
    <location>
        <begin position="1"/>
        <end position="21"/>
    </location>
</feature>
<reference evidence="17 18" key="1">
    <citation type="submission" date="2007-08" db="EMBL/GenBank/DDBJ databases">
        <title>Complete sequence of Shewanella sediminis HAW-EB3.</title>
        <authorList>
            <consortium name="US DOE Joint Genome Institute"/>
            <person name="Copeland A."/>
            <person name="Lucas S."/>
            <person name="Lapidus A."/>
            <person name="Barry K."/>
            <person name="Glavina del Rio T."/>
            <person name="Dalin E."/>
            <person name="Tice H."/>
            <person name="Pitluck S."/>
            <person name="Chertkov O."/>
            <person name="Brettin T."/>
            <person name="Bruce D."/>
            <person name="Detter J.C."/>
            <person name="Han C."/>
            <person name="Schmutz J."/>
            <person name="Larimer F."/>
            <person name="Land M."/>
            <person name="Hauser L."/>
            <person name="Kyrpides N."/>
            <person name="Kim E."/>
            <person name="Zhao J.-S."/>
            <person name="Richardson P."/>
        </authorList>
    </citation>
    <scope>NUCLEOTIDE SEQUENCE [LARGE SCALE GENOMIC DNA]</scope>
    <source>
        <strain evidence="17 18">HAW-EB3</strain>
    </source>
</reference>
<dbReference type="GO" id="GO:0015232">
    <property type="term" value="F:heme transmembrane transporter activity"/>
    <property type="evidence" value="ECO:0007669"/>
    <property type="project" value="InterPro"/>
</dbReference>
<keyword evidence="8 11" id="KW-0472">Membrane</keyword>
<evidence type="ECO:0000313" key="18">
    <source>
        <dbReference type="Proteomes" id="UP000002015"/>
    </source>
</evidence>
<dbReference type="InterPro" id="IPR039426">
    <property type="entry name" value="TonB-dep_rcpt-like"/>
</dbReference>
<evidence type="ECO:0000256" key="5">
    <source>
        <dbReference type="ARBA" id="ARBA00022692"/>
    </source>
</evidence>
<dbReference type="InterPro" id="IPR010917">
    <property type="entry name" value="TonB_rcpt_CS"/>
</dbReference>
<dbReference type="InterPro" id="IPR000531">
    <property type="entry name" value="Beta-barrel_TonB"/>
</dbReference>
<evidence type="ECO:0000256" key="7">
    <source>
        <dbReference type="ARBA" id="ARBA00023077"/>
    </source>
</evidence>
<dbReference type="CDD" id="cd01347">
    <property type="entry name" value="ligand_gated_channel"/>
    <property type="match status" value="1"/>
</dbReference>
<feature type="domain" description="TonB-dependent receptor-like beta-barrel" evidence="15">
    <location>
        <begin position="280"/>
        <end position="695"/>
    </location>
</feature>
<keyword evidence="18" id="KW-1185">Reference proteome</keyword>
<dbReference type="NCBIfam" id="TIGR01786">
    <property type="entry name" value="TonB-hemlactrns"/>
    <property type="match status" value="1"/>
</dbReference>
<dbReference type="eggNOG" id="COG4771">
    <property type="taxonomic scope" value="Bacteria"/>
</dbReference>
<evidence type="ECO:0000256" key="10">
    <source>
        <dbReference type="ARBA" id="ARBA00023237"/>
    </source>
</evidence>
<keyword evidence="6 14" id="KW-0732">Signal</keyword>
<dbReference type="PANTHER" id="PTHR30069">
    <property type="entry name" value="TONB-DEPENDENT OUTER MEMBRANE RECEPTOR"/>
    <property type="match status" value="1"/>
</dbReference>
<keyword evidence="7 13" id="KW-0798">TonB box</keyword>
<dbReference type="Gene3D" id="2.40.170.20">
    <property type="entry name" value="TonB-dependent receptor, beta-barrel domain"/>
    <property type="match status" value="1"/>
</dbReference>
<keyword evidence="3 11" id="KW-0813">Transport</keyword>
<dbReference type="NCBIfam" id="TIGR01785">
    <property type="entry name" value="TonB-hemin"/>
    <property type="match status" value="1"/>
</dbReference>